<evidence type="ECO:0000313" key="4">
    <source>
        <dbReference type="EMBL" id="CAB4999562.1"/>
    </source>
</evidence>
<evidence type="ECO:0000313" key="3">
    <source>
        <dbReference type="EMBL" id="CAB4932044.1"/>
    </source>
</evidence>
<dbReference type="SUPFAM" id="SSF51735">
    <property type="entry name" value="NAD(P)-binding Rossmann-fold domains"/>
    <property type="match status" value="1"/>
</dbReference>
<comment type="similarity">
    <text evidence="1">Belongs to the short-chain dehydrogenases/reductases (SDR) family.</text>
</comment>
<dbReference type="GO" id="GO:0016616">
    <property type="term" value="F:oxidoreductase activity, acting on the CH-OH group of donors, NAD or NADP as acceptor"/>
    <property type="evidence" value="ECO:0007669"/>
    <property type="project" value="TreeGrafter"/>
</dbReference>
<dbReference type="PRINTS" id="PR00081">
    <property type="entry name" value="GDHRDH"/>
</dbReference>
<dbReference type="InterPro" id="IPR020904">
    <property type="entry name" value="Sc_DH/Rdtase_CS"/>
</dbReference>
<accession>A0A6J7IP69</accession>
<dbReference type="Gene3D" id="3.40.50.720">
    <property type="entry name" value="NAD(P)-binding Rossmann-like Domain"/>
    <property type="match status" value="1"/>
</dbReference>
<keyword evidence="2" id="KW-0560">Oxidoreductase</keyword>
<protein>
    <submittedName>
        <fullName evidence="3">Unannotated protein</fullName>
    </submittedName>
</protein>
<dbReference type="PANTHER" id="PTHR42760">
    <property type="entry name" value="SHORT-CHAIN DEHYDROGENASES/REDUCTASES FAMILY MEMBER"/>
    <property type="match status" value="1"/>
</dbReference>
<dbReference type="PROSITE" id="PS51257">
    <property type="entry name" value="PROKAR_LIPOPROTEIN"/>
    <property type="match status" value="1"/>
</dbReference>
<dbReference type="CDD" id="cd05233">
    <property type="entry name" value="SDR_c"/>
    <property type="match status" value="1"/>
</dbReference>
<organism evidence="3">
    <name type="scientific">freshwater metagenome</name>
    <dbReference type="NCBI Taxonomy" id="449393"/>
    <lineage>
        <taxon>unclassified sequences</taxon>
        <taxon>metagenomes</taxon>
        <taxon>ecological metagenomes</taxon>
    </lineage>
</organism>
<dbReference type="InterPro" id="IPR036291">
    <property type="entry name" value="NAD(P)-bd_dom_sf"/>
</dbReference>
<dbReference type="PRINTS" id="PR00080">
    <property type="entry name" value="SDRFAMILY"/>
</dbReference>
<reference evidence="3" key="1">
    <citation type="submission" date="2020-05" db="EMBL/GenBank/DDBJ databases">
        <authorList>
            <person name="Chiriac C."/>
            <person name="Salcher M."/>
            <person name="Ghai R."/>
            <person name="Kavagutti S V."/>
        </authorList>
    </citation>
    <scope>NUCLEOTIDE SEQUENCE</scope>
</reference>
<dbReference type="InterPro" id="IPR002347">
    <property type="entry name" value="SDR_fam"/>
</dbReference>
<dbReference type="FunFam" id="3.40.50.720:FF:000084">
    <property type="entry name" value="Short-chain dehydrogenase reductase"/>
    <property type="match status" value="1"/>
</dbReference>
<dbReference type="PROSITE" id="PS00061">
    <property type="entry name" value="ADH_SHORT"/>
    <property type="match status" value="1"/>
</dbReference>
<evidence type="ECO:0000256" key="2">
    <source>
        <dbReference type="ARBA" id="ARBA00023002"/>
    </source>
</evidence>
<dbReference type="AlphaFoldDB" id="A0A6J7IP69"/>
<dbReference type="EMBL" id="CAFBPB010000029">
    <property type="protein sequence ID" value="CAB4999562.1"/>
    <property type="molecule type" value="Genomic_DNA"/>
</dbReference>
<dbReference type="EMBL" id="CAFBNG010000011">
    <property type="protein sequence ID" value="CAB4932044.1"/>
    <property type="molecule type" value="Genomic_DNA"/>
</dbReference>
<sequence length="253" mass="27197">MKKLEGRHVLVTGGSMGIGAACVRDAAENGARVSFVDINIEAGQAFAAQMRSEGFEVEFAEGNVADFENLKKGIDSLIAKFGDVYGLVNNAGVNSYADPVEMTDEQWDAFFNVDLKGMWLAAKLTIPGMKRAKKGAIVNVSSIHGRLAYYNFFPYSAAKHAVIGMTRNLGVDLGSQGIRVNAVSPGYIMTPLAQGWYDLDPTRYPEAIAKQPMGRVGEAHEVAKVVSFLLSDDSSFVNASDWAIDGAFGARMA</sequence>
<evidence type="ECO:0000256" key="1">
    <source>
        <dbReference type="ARBA" id="ARBA00006484"/>
    </source>
</evidence>
<name>A0A6J7IP69_9ZZZZ</name>
<proteinExistence type="inferred from homology"/>
<gene>
    <name evidence="3" type="ORF">UFOPK3774_00120</name>
    <name evidence="4" type="ORF">UFOPK4049_00345</name>
</gene>
<dbReference type="PANTHER" id="PTHR42760:SF133">
    <property type="entry name" value="3-OXOACYL-[ACYL-CARRIER-PROTEIN] REDUCTASE"/>
    <property type="match status" value="1"/>
</dbReference>
<dbReference type="Pfam" id="PF13561">
    <property type="entry name" value="adh_short_C2"/>
    <property type="match status" value="1"/>
</dbReference>